<keyword evidence="2" id="KW-1185">Reference proteome</keyword>
<protein>
    <submittedName>
        <fullName evidence="1">Uncharacterized protein</fullName>
    </submittedName>
</protein>
<gene>
    <name evidence="1" type="ORF">DSO57_1002780</name>
</gene>
<evidence type="ECO:0000313" key="1">
    <source>
        <dbReference type="EMBL" id="KAJ9051645.1"/>
    </source>
</evidence>
<proteinExistence type="predicted"/>
<reference evidence="1" key="1">
    <citation type="submission" date="2022-04" db="EMBL/GenBank/DDBJ databases">
        <title>Genome of the entomopathogenic fungus Entomophthora muscae.</title>
        <authorList>
            <person name="Elya C."/>
            <person name="Lovett B.R."/>
            <person name="Lee E."/>
            <person name="Macias A.M."/>
            <person name="Hajek A.E."/>
            <person name="De Bivort B.L."/>
            <person name="Kasson M.T."/>
            <person name="De Fine Licht H.H."/>
            <person name="Stajich J.E."/>
        </authorList>
    </citation>
    <scope>NUCLEOTIDE SEQUENCE</scope>
    <source>
        <strain evidence="1">Berkeley</strain>
    </source>
</reference>
<comment type="caution">
    <text evidence="1">The sequence shown here is derived from an EMBL/GenBank/DDBJ whole genome shotgun (WGS) entry which is preliminary data.</text>
</comment>
<organism evidence="1 2">
    <name type="scientific">Entomophthora muscae</name>
    <dbReference type="NCBI Taxonomy" id="34485"/>
    <lineage>
        <taxon>Eukaryota</taxon>
        <taxon>Fungi</taxon>
        <taxon>Fungi incertae sedis</taxon>
        <taxon>Zoopagomycota</taxon>
        <taxon>Entomophthoromycotina</taxon>
        <taxon>Entomophthoromycetes</taxon>
        <taxon>Entomophthorales</taxon>
        <taxon>Entomophthoraceae</taxon>
        <taxon>Entomophthora</taxon>
    </lineage>
</organism>
<dbReference type="Proteomes" id="UP001165960">
    <property type="component" value="Unassembled WGS sequence"/>
</dbReference>
<name>A0ACC2RNJ3_9FUNG</name>
<sequence>MKYTPLICCILPIAALLSDESAPKEMSREELDAIIQQVFGSLSNDVSHVKYGKDDKHDDILSIPY</sequence>
<dbReference type="EMBL" id="QTSX02007106">
    <property type="protein sequence ID" value="KAJ9051645.1"/>
    <property type="molecule type" value="Genomic_DNA"/>
</dbReference>
<evidence type="ECO:0000313" key="2">
    <source>
        <dbReference type="Proteomes" id="UP001165960"/>
    </source>
</evidence>
<accession>A0ACC2RNJ3</accession>